<evidence type="ECO:0000313" key="3">
    <source>
        <dbReference type="Proteomes" id="UP000217141"/>
    </source>
</evidence>
<dbReference type="Pfam" id="PF02643">
    <property type="entry name" value="DUF192"/>
    <property type="match status" value="1"/>
</dbReference>
<feature type="signal peptide" evidence="1">
    <location>
        <begin position="1"/>
        <end position="23"/>
    </location>
</feature>
<gene>
    <name evidence="2" type="ORF">CJD35_08990</name>
</gene>
<dbReference type="PANTHER" id="PTHR37953">
    <property type="entry name" value="UPF0127 PROTEIN MJ1496"/>
    <property type="match status" value="1"/>
</dbReference>
<dbReference type="Gene3D" id="2.60.120.1140">
    <property type="entry name" value="Protein of unknown function DUF192"/>
    <property type="match status" value="1"/>
</dbReference>
<dbReference type="RefSeq" id="WP_095686993.1">
    <property type="nucleotide sequence ID" value="NZ_CP022745.1"/>
</dbReference>
<feature type="chain" id="PRO_5012580459" description="DUF192 domain-containing protein" evidence="1">
    <location>
        <begin position="24"/>
        <end position="183"/>
    </location>
</feature>
<evidence type="ECO:0000256" key="1">
    <source>
        <dbReference type="SAM" id="SignalP"/>
    </source>
</evidence>
<evidence type="ECO:0008006" key="4">
    <source>
        <dbReference type="Google" id="ProtNLM"/>
    </source>
</evidence>
<sequence length="183" mass="19092">MTRFPALIALAMLTACSSQPPSAGGNSAGGNMVDNEAASAAPSTALLPLVIQSRNGARRFAVEVAATPQQQEAGLMFRKELADNGGMLFPMDPPRTASFWMKNTLIPLDMLFIRTDGTIAFIGADSVPYSREPVSAGVPVAAVLEIGGGRAAELGIKEGDVVQWGGCAVPTEKLRTELNFCPG</sequence>
<name>A0A249MTQ0_SPHXE</name>
<dbReference type="EMBL" id="CP022745">
    <property type="protein sequence ID" value="ASY44564.1"/>
    <property type="molecule type" value="Genomic_DNA"/>
</dbReference>
<dbReference type="AlphaFoldDB" id="A0A249MTQ0"/>
<proteinExistence type="predicted"/>
<accession>A0A249MTQ0</accession>
<reference evidence="2 3" key="1">
    <citation type="submission" date="2017-08" db="EMBL/GenBank/DDBJ databases">
        <title>Whole Genome Sequence of Sphingobium hydrophobicum C1: Insights into Adaption to the Electronic-waste Contaminated Sediment.</title>
        <authorList>
            <person name="Song D."/>
            <person name="Chen X."/>
            <person name="Xu M."/>
        </authorList>
    </citation>
    <scope>NUCLEOTIDE SEQUENCE [LARGE SCALE GENOMIC DNA]</scope>
    <source>
        <strain evidence="2 3">C1</strain>
    </source>
</reference>
<dbReference type="KEGG" id="shyd:CJD35_08990"/>
<organism evidence="2 3">
    <name type="scientific">Sphingobium xenophagum</name>
    <dbReference type="NCBI Taxonomy" id="121428"/>
    <lineage>
        <taxon>Bacteria</taxon>
        <taxon>Pseudomonadati</taxon>
        <taxon>Pseudomonadota</taxon>
        <taxon>Alphaproteobacteria</taxon>
        <taxon>Sphingomonadales</taxon>
        <taxon>Sphingomonadaceae</taxon>
        <taxon>Sphingobium</taxon>
    </lineage>
</organism>
<dbReference type="Proteomes" id="UP000217141">
    <property type="component" value="Chromosome I"/>
</dbReference>
<dbReference type="InterPro" id="IPR038695">
    <property type="entry name" value="Saro_0823-like_sf"/>
</dbReference>
<protein>
    <recommendedName>
        <fullName evidence="4">DUF192 domain-containing protein</fullName>
    </recommendedName>
</protein>
<keyword evidence="1" id="KW-0732">Signal</keyword>
<evidence type="ECO:0000313" key="2">
    <source>
        <dbReference type="EMBL" id="ASY44564.1"/>
    </source>
</evidence>
<dbReference type="PROSITE" id="PS51257">
    <property type="entry name" value="PROKAR_LIPOPROTEIN"/>
    <property type="match status" value="1"/>
</dbReference>
<dbReference type="InterPro" id="IPR003795">
    <property type="entry name" value="DUF192"/>
</dbReference>
<dbReference type="PANTHER" id="PTHR37953:SF1">
    <property type="entry name" value="UPF0127 PROTEIN MJ1496"/>
    <property type="match status" value="1"/>
</dbReference>